<evidence type="ECO:0000313" key="2">
    <source>
        <dbReference type="Proteomes" id="UP000007033"/>
    </source>
</evidence>
<name>F2M3T4_LACAR</name>
<organism evidence="1 2">
    <name type="scientific">Lactobacillus amylovorus (strain GRL 1112)</name>
    <dbReference type="NCBI Taxonomy" id="695560"/>
    <lineage>
        <taxon>Bacteria</taxon>
        <taxon>Bacillati</taxon>
        <taxon>Bacillota</taxon>
        <taxon>Bacilli</taxon>
        <taxon>Lactobacillales</taxon>
        <taxon>Lactobacillaceae</taxon>
        <taxon>Lactobacillus</taxon>
    </lineage>
</organism>
<keyword evidence="1" id="KW-0614">Plasmid</keyword>
<accession>F2M3T4</accession>
<geneLocation type="plasmid" evidence="2">
    <name>plasmid1</name>
</geneLocation>
<gene>
    <name evidence="1" type="ORF">LA2_11024</name>
</gene>
<dbReference type="RefSeq" id="WP_013682699.1">
    <property type="nucleotide sequence ID" value="NC_015319.1"/>
</dbReference>
<dbReference type="HOGENOM" id="CLU_1775010_0_0_9"/>
<evidence type="ECO:0000313" key="1">
    <source>
        <dbReference type="EMBL" id="AEA32934.1"/>
    </source>
</evidence>
<dbReference type="EMBL" id="CP002612">
    <property type="protein sequence ID" value="AEA32934.1"/>
    <property type="molecule type" value="Genomic_DNA"/>
</dbReference>
<proteinExistence type="predicted"/>
<reference evidence="1 2" key="1">
    <citation type="submission" date="2011-03" db="EMBL/GenBank/DDBJ databases">
        <authorList>
            <person name="Kant R."/>
            <person name="Paulin L."/>
            <person name="Alatalo E."/>
            <person name="de Vos W.M."/>
            <person name="Palva A."/>
        </authorList>
    </citation>
    <scope>NUCLEOTIDE SEQUENCE [LARGE SCALE GENOMIC DNA]</scope>
    <source>
        <strain evidence="1 2">GRL 1112</strain>
        <plasmid evidence="2">plasmid1</plasmid>
    </source>
</reference>
<dbReference type="InterPro" id="IPR056096">
    <property type="entry name" value="DUF7679"/>
</dbReference>
<protein>
    <submittedName>
        <fullName evidence="1">Uncharacterized protein</fullName>
    </submittedName>
</protein>
<dbReference type="Proteomes" id="UP000007033">
    <property type="component" value="Plasmid p1"/>
</dbReference>
<sequence length="146" mass="17634">MQKKYYWIKVKYISGKKYWLWCSPKLTHALNLEKSLNPYHYRDSLIGNYLVVPYRDYSKNGTEHLTLAKVIKIQRSNRRTYSWHQTRSQFLTQNNIGTKLGFHYIKHDYHLGTCLHLFITGCLWRIKHNSTNKQTNKYSYQQQSIN</sequence>
<dbReference type="AlphaFoldDB" id="F2M3T4"/>
<dbReference type="KEGG" id="lam:LA2_11024"/>
<dbReference type="Pfam" id="PF24727">
    <property type="entry name" value="DUF7679"/>
    <property type="match status" value="1"/>
</dbReference>